<dbReference type="Pfam" id="PF16389">
    <property type="entry name" value="DUF4998"/>
    <property type="match status" value="1"/>
</dbReference>
<evidence type="ECO:0000313" key="1">
    <source>
        <dbReference type="EMBL" id="MVZ62983.1"/>
    </source>
</evidence>
<accession>A0A6N8KZQ0</accession>
<name>A0A6N8KZQ0_9SPHI</name>
<dbReference type="Proteomes" id="UP000435036">
    <property type="component" value="Unassembled WGS sequence"/>
</dbReference>
<protein>
    <recommendedName>
        <fullName evidence="3">DUF4998 domain-containing protein</fullName>
    </recommendedName>
</protein>
<comment type="caution">
    <text evidence="1">The sequence shown here is derived from an EMBL/GenBank/DDBJ whole genome shotgun (WGS) entry which is preliminary data.</text>
</comment>
<dbReference type="EMBL" id="WSQA01000010">
    <property type="protein sequence ID" value="MVZ62983.1"/>
    <property type="molecule type" value="Genomic_DNA"/>
</dbReference>
<gene>
    <name evidence="1" type="ORF">GQF63_13185</name>
</gene>
<reference evidence="1 2" key="1">
    <citation type="submission" date="2019-12" db="EMBL/GenBank/DDBJ databases">
        <authorList>
            <person name="Dong K."/>
        </authorList>
    </citation>
    <scope>NUCLEOTIDE SEQUENCE [LARGE SCALE GENOMIC DNA]</scope>
    <source>
        <strain evidence="1 2">JCM 31225</strain>
    </source>
</reference>
<organism evidence="1 2">
    <name type="scientific">Sphingobacterium humi</name>
    <dbReference type="NCBI Taxonomy" id="1796905"/>
    <lineage>
        <taxon>Bacteria</taxon>
        <taxon>Pseudomonadati</taxon>
        <taxon>Bacteroidota</taxon>
        <taxon>Sphingobacteriia</taxon>
        <taxon>Sphingobacteriales</taxon>
        <taxon>Sphingobacteriaceae</taxon>
        <taxon>Sphingobacterium</taxon>
    </lineage>
</organism>
<sequence>MNSMNKLLYIGLFFLSFLQLSCEDSGEMLDKYLKDGPITYAGKIESMNIQSGYYRVRLNVYPAADVNRSHCMISWNISTGVKDSVKMDYVAANYDEKAACYYTLITVPEIEGNLLLEAINVDKFGNKSLLTNVGAFIYGKTYTSTLQNSSLSFSAKKDEIIFEDRVGSVGNLVSYEQNSGKFTDEVIVRSSRFPLVDAKKGGIIRTKTRYLMTATDIDTLLTGSYLETRIPE</sequence>
<evidence type="ECO:0000313" key="2">
    <source>
        <dbReference type="Proteomes" id="UP000435036"/>
    </source>
</evidence>
<dbReference type="AlphaFoldDB" id="A0A6N8KZQ0"/>
<proteinExistence type="predicted"/>
<keyword evidence="2" id="KW-1185">Reference proteome</keyword>
<evidence type="ECO:0008006" key="3">
    <source>
        <dbReference type="Google" id="ProtNLM"/>
    </source>
</evidence>